<organism evidence="9 10">
    <name type="scientific">Bombyx mandarina</name>
    <name type="common">Wild silk moth</name>
    <name type="synonym">Wild silkworm</name>
    <dbReference type="NCBI Taxonomy" id="7092"/>
    <lineage>
        <taxon>Eukaryota</taxon>
        <taxon>Metazoa</taxon>
        <taxon>Ecdysozoa</taxon>
        <taxon>Arthropoda</taxon>
        <taxon>Hexapoda</taxon>
        <taxon>Insecta</taxon>
        <taxon>Pterygota</taxon>
        <taxon>Neoptera</taxon>
        <taxon>Endopterygota</taxon>
        <taxon>Lepidoptera</taxon>
        <taxon>Glossata</taxon>
        <taxon>Ditrysia</taxon>
        <taxon>Bombycoidea</taxon>
        <taxon>Bombycidae</taxon>
        <taxon>Bombycinae</taxon>
        <taxon>Bombyx</taxon>
    </lineage>
</organism>
<dbReference type="Pfam" id="PF01130">
    <property type="entry name" value="CD36"/>
    <property type="match status" value="1"/>
</dbReference>
<dbReference type="PANTHER" id="PTHR11923">
    <property type="entry name" value="SCAVENGER RECEPTOR CLASS B TYPE-1 SR-B1"/>
    <property type="match status" value="1"/>
</dbReference>
<accession>A0A6J2KLD0</accession>
<dbReference type="GeneID" id="114251614"/>
<dbReference type="PRINTS" id="PR01609">
    <property type="entry name" value="CD36FAMILY"/>
</dbReference>
<feature type="transmembrane region" description="Helical" evidence="8">
    <location>
        <begin position="12"/>
        <end position="37"/>
    </location>
</feature>
<dbReference type="GO" id="GO:0005044">
    <property type="term" value="F:scavenger receptor activity"/>
    <property type="evidence" value="ECO:0007669"/>
    <property type="project" value="TreeGrafter"/>
</dbReference>
<keyword evidence="5 8" id="KW-1133">Transmembrane helix</keyword>
<dbReference type="GO" id="GO:0005886">
    <property type="term" value="C:plasma membrane"/>
    <property type="evidence" value="ECO:0007669"/>
    <property type="project" value="UniProtKB-SubCell"/>
</dbReference>
<evidence type="ECO:0000256" key="8">
    <source>
        <dbReference type="SAM" id="Phobius"/>
    </source>
</evidence>
<gene>
    <name evidence="10" type="primary">LOC114251614</name>
</gene>
<evidence type="ECO:0000256" key="1">
    <source>
        <dbReference type="ARBA" id="ARBA00004236"/>
    </source>
</evidence>
<dbReference type="AlphaFoldDB" id="A0A6J2KLD0"/>
<feature type="transmembrane region" description="Helical" evidence="8">
    <location>
        <begin position="435"/>
        <end position="460"/>
    </location>
</feature>
<evidence type="ECO:0000313" key="9">
    <source>
        <dbReference type="Proteomes" id="UP000504629"/>
    </source>
</evidence>
<keyword evidence="9" id="KW-1185">Reference proteome</keyword>
<sequence length="495" mass="55960">MKNGKNPLPGLVLGLMSIGVSITLMFFDPVIPITLFYSRAANGTLTHNAMMEVIEGIHISAYLFNITNAEEFTSGEHDKLKVQEVGPFTYSEVRTNKNFVIDEEAEEMRYTPRIDVNFIPEASVGRPEDIDVTLANIAMLSIASKVGAYSYFPQLAFNLLASQLNSKPVVTMRAKDYLWGYDEPLIRLGHNIIPGIINFDTLGILDRLYDKKAVYDYVVSAKNSDKFAIKSVNGIEGLEMWNYENPKKRSKCNSFIDAYEGINYPTMMTSETPIRIYRSILCRILELDYFDTITTDYGAKGLVYRISNRTYTTNNDTKCLCIGECQEYISHLSPCFFGLPVALSNAHFLYADPEIYSKIEGIQPDEEKHGSNILIDPIMGLALKTEFSVQLNVVVDDVTFNSDARRFSKMLVPVGYFKIVQPPLKSSLIFQLRLVYVYGPYLVLAVQIIFLVLGLTILAYSRRNMNCGLLYLTQKEITFHLSTAEKAKVEQPLIY</sequence>
<dbReference type="GO" id="GO:0005737">
    <property type="term" value="C:cytoplasm"/>
    <property type="evidence" value="ECO:0007669"/>
    <property type="project" value="TreeGrafter"/>
</dbReference>
<evidence type="ECO:0000256" key="3">
    <source>
        <dbReference type="ARBA" id="ARBA00022475"/>
    </source>
</evidence>
<keyword evidence="3" id="KW-1003">Cell membrane</keyword>
<dbReference type="InterPro" id="IPR002159">
    <property type="entry name" value="CD36_fam"/>
</dbReference>
<evidence type="ECO:0000256" key="2">
    <source>
        <dbReference type="ARBA" id="ARBA00010532"/>
    </source>
</evidence>
<proteinExistence type="inferred from homology"/>
<name>A0A6J2KLD0_BOMMA</name>
<dbReference type="OrthoDB" id="18585at2759"/>
<comment type="subcellular location">
    <subcellularLocation>
        <location evidence="1">Cell membrane</location>
    </subcellularLocation>
</comment>
<reference evidence="10" key="1">
    <citation type="submission" date="2025-08" db="UniProtKB">
        <authorList>
            <consortium name="RefSeq"/>
        </authorList>
    </citation>
    <scope>IDENTIFICATION</scope>
    <source>
        <tissue evidence="10">Silk gland</tissue>
    </source>
</reference>
<dbReference type="RefSeq" id="XP_028041752.1">
    <property type="nucleotide sequence ID" value="XM_028185951.1"/>
</dbReference>
<dbReference type="PANTHER" id="PTHR11923:SF104">
    <property type="entry name" value="FI07620P"/>
    <property type="match status" value="1"/>
</dbReference>
<evidence type="ECO:0000256" key="5">
    <source>
        <dbReference type="ARBA" id="ARBA00022989"/>
    </source>
</evidence>
<dbReference type="KEGG" id="bman:114251614"/>
<evidence type="ECO:0000256" key="6">
    <source>
        <dbReference type="ARBA" id="ARBA00023136"/>
    </source>
</evidence>
<comment type="similarity">
    <text evidence="2">Belongs to the CD36 family.</text>
</comment>
<evidence type="ECO:0000256" key="7">
    <source>
        <dbReference type="ARBA" id="ARBA00023180"/>
    </source>
</evidence>
<evidence type="ECO:0000313" key="10">
    <source>
        <dbReference type="RefSeq" id="XP_028041752.1"/>
    </source>
</evidence>
<protein>
    <submittedName>
        <fullName evidence="10">Lysosome membrane protein 2-like</fullName>
    </submittedName>
</protein>
<dbReference type="Proteomes" id="UP000504629">
    <property type="component" value="Unplaced"/>
</dbReference>
<evidence type="ECO:0000256" key="4">
    <source>
        <dbReference type="ARBA" id="ARBA00022692"/>
    </source>
</evidence>
<keyword evidence="6 8" id="KW-0472">Membrane</keyword>
<keyword evidence="4 8" id="KW-0812">Transmembrane</keyword>
<keyword evidence="7" id="KW-0325">Glycoprotein</keyword>